<reference evidence="1" key="2">
    <citation type="submission" date="2023-07" db="EMBL/GenBank/DDBJ databases">
        <authorList>
            <consortium name="Lawrence Berkeley National Laboratory"/>
            <person name="Haridas S."/>
            <person name="Hensen N."/>
            <person name="Bonometti L."/>
            <person name="Westerberg I."/>
            <person name="Brannstrom I.O."/>
            <person name="Guillou S."/>
            <person name="Cros-Aarteil S."/>
            <person name="Calhoun S."/>
            <person name="Kuo A."/>
            <person name="Mondo S."/>
            <person name="Pangilinan J."/>
            <person name="Riley R."/>
            <person name="LaButti K."/>
            <person name="Andreopoulos B."/>
            <person name="Lipzen A."/>
            <person name="Chen C."/>
            <person name="Yanf M."/>
            <person name="Daum C."/>
            <person name="Ng V."/>
            <person name="Clum A."/>
            <person name="Steindorff A."/>
            <person name="Ohm R."/>
            <person name="Martin F."/>
            <person name="Silar P."/>
            <person name="Natvig D."/>
            <person name="Lalanne C."/>
            <person name="Gautier V."/>
            <person name="Ament-velasquez S.L."/>
            <person name="Kruys A."/>
            <person name="Hutchinson M.I."/>
            <person name="Powell A.J."/>
            <person name="Barry K."/>
            <person name="Miller A.N."/>
            <person name="Grigoriev I.V."/>
            <person name="Debuchy R."/>
            <person name="Gladieux P."/>
            <person name="Thoren M.H."/>
            <person name="Johannesson H."/>
        </authorList>
    </citation>
    <scope>NUCLEOTIDE SEQUENCE</scope>
    <source>
        <strain evidence="1">FGSC 1904</strain>
    </source>
</reference>
<dbReference type="EMBL" id="JAUTDP010000008">
    <property type="protein sequence ID" value="KAK3396726.1"/>
    <property type="molecule type" value="Genomic_DNA"/>
</dbReference>
<protein>
    <submittedName>
        <fullName evidence="1">Uncharacterized protein</fullName>
    </submittedName>
</protein>
<comment type="caution">
    <text evidence="1">The sequence shown here is derived from an EMBL/GenBank/DDBJ whole genome shotgun (WGS) entry which is preliminary data.</text>
</comment>
<evidence type="ECO:0000313" key="2">
    <source>
        <dbReference type="Proteomes" id="UP001281003"/>
    </source>
</evidence>
<dbReference type="Proteomes" id="UP001281003">
    <property type="component" value="Unassembled WGS sequence"/>
</dbReference>
<name>A0AAE0UA67_SORBR</name>
<keyword evidence="2" id="KW-1185">Reference proteome</keyword>
<proteinExistence type="predicted"/>
<sequence>MNWVKRDWLNRGNVLFQFQSMEAVHALCVGVSVGSWREGKVTLKRRVAPKKKAAPKKKTAFKKPIIFKKPTAIKKRKEKARDPTLKLKVEINSNLLPSSPFKIADEFIEIFSGINNISDFNNEDK</sequence>
<evidence type="ECO:0000313" key="1">
    <source>
        <dbReference type="EMBL" id="KAK3396726.1"/>
    </source>
</evidence>
<dbReference type="AlphaFoldDB" id="A0AAE0UA67"/>
<accession>A0AAE0UA67</accession>
<gene>
    <name evidence="1" type="ORF">B0T20DRAFT_393925</name>
</gene>
<reference evidence="1" key="1">
    <citation type="journal article" date="2023" name="Mol. Phylogenet. Evol.">
        <title>Genome-scale phylogeny and comparative genomics of the fungal order Sordariales.</title>
        <authorList>
            <person name="Hensen N."/>
            <person name="Bonometti L."/>
            <person name="Westerberg I."/>
            <person name="Brannstrom I.O."/>
            <person name="Guillou S."/>
            <person name="Cros-Aarteil S."/>
            <person name="Calhoun S."/>
            <person name="Haridas S."/>
            <person name="Kuo A."/>
            <person name="Mondo S."/>
            <person name="Pangilinan J."/>
            <person name="Riley R."/>
            <person name="LaButti K."/>
            <person name="Andreopoulos B."/>
            <person name="Lipzen A."/>
            <person name="Chen C."/>
            <person name="Yan M."/>
            <person name="Daum C."/>
            <person name="Ng V."/>
            <person name="Clum A."/>
            <person name="Steindorff A."/>
            <person name="Ohm R.A."/>
            <person name="Martin F."/>
            <person name="Silar P."/>
            <person name="Natvig D.O."/>
            <person name="Lalanne C."/>
            <person name="Gautier V."/>
            <person name="Ament-Velasquez S.L."/>
            <person name="Kruys A."/>
            <person name="Hutchinson M.I."/>
            <person name="Powell A.J."/>
            <person name="Barry K."/>
            <person name="Miller A.N."/>
            <person name="Grigoriev I.V."/>
            <person name="Debuchy R."/>
            <person name="Gladieux P."/>
            <person name="Hiltunen Thoren M."/>
            <person name="Johannesson H."/>
        </authorList>
    </citation>
    <scope>NUCLEOTIDE SEQUENCE</scope>
    <source>
        <strain evidence="1">FGSC 1904</strain>
    </source>
</reference>
<organism evidence="1 2">
    <name type="scientific">Sordaria brevicollis</name>
    <dbReference type="NCBI Taxonomy" id="83679"/>
    <lineage>
        <taxon>Eukaryota</taxon>
        <taxon>Fungi</taxon>
        <taxon>Dikarya</taxon>
        <taxon>Ascomycota</taxon>
        <taxon>Pezizomycotina</taxon>
        <taxon>Sordariomycetes</taxon>
        <taxon>Sordariomycetidae</taxon>
        <taxon>Sordariales</taxon>
        <taxon>Sordariaceae</taxon>
        <taxon>Sordaria</taxon>
    </lineage>
</organism>